<dbReference type="Proteomes" id="UP000678499">
    <property type="component" value="Unassembled WGS sequence"/>
</dbReference>
<protein>
    <submittedName>
        <fullName evidence="2">Uncharacterized protein</fullName>
    </submittedName>
</protein>
<dbReference type="EMBL" id="CAJPEX010006083">
    <property type="protein sequence ID" value="CAG0923922.1"/>
    <property type="molecule type" value="Genomic_DNA"/>
</dbReference>
<dbReference type="AlphaFoldDB" id="A0A7R9GIK1"/>
<keyword evidence="3" id="KW-1185">Reference proteome</keyword>
<gene>
    <name evidence="2" type="ORF">NMOB1V02_LOCUS11381</name>
</gene>
<reference evidence="2" key="1">
    <citation type="submission" date="2020-11" db="EMBL/GenBank/DDBJ databases">
        <authorList>
            <person name="Tran Van P."/>
        </authorList>
    </citation>
    <scope>NUCLEOTIDE SEQUENCE</scope>
</reference>
<keyword evidence="1" id="KW-0812">Transmembrane</keyword>
<accession>A0A7R9GIK1</accession>
<keyword evidence="1" id="KW-0472">Membrane</keyword>
<feature type="non-terminal residue" evidence="2">
    <location>
        <position position="1"/>
    </location>
</feature>
<evidence type="ECO:0000256" key="1">
    <source>
        <dbReference type="SAM" id="Phobius"/>
    </source>
</evidence>
<sequence>LCWEPIPYFLSKVQDYLKDPGTFGNSFLHYLCLSAICLWHKRNKKHRLASLYYKAAKRRLRLARLIFTHTISDYYTFLIEVDLITLSEHLENRDWHNYEICRGRVEDESSKKSDENDFRINRV</sequence>
<feature type="non-terminal residue" evidence="2">
    <location>
        <position position="123"/>
    </location>
</feature>
<dbReference type="EMBL" id="OA888120">
    <property type="protein sequence ID" value="CAD7283770.1"/>
    <property type="molecule type" value="Genomic_DNA"/>
</dbReference>
<keyword evidence="1" id="KW-1133">Transmembrane helix</keyword>
<proteinExistence type="predicted"/>
<feature type="transmembrane region" description="Helical" evidence="1">
    <location>
        <begin position="20"/>
        <end position="39"/>
    </location>
</feature>
<organism evidence="2">
    <name type="scientific">Notodromas monacha</name>
    <dbReference type="NCBI Taxonomy" id="399045"/>
    <lineage>
        <taxon>Eukaryota</taxon>
        <taxon>Metazoa</taxon>
        <taxon>Ecdysozoa</taxon>
        <taxon>Arthropoda</taxon>
        <taxon>Crustacea</taxon>
        <taxon>Oligostraca</taxon>
        <taxon>Ostracoda</taxon>
        <taxon>Podocopa</taxon>
        <taxon>Podocopida</taxon>
        <taxon>Cypridocopina</taxon>
        <taxon>Cypridoidea</taxon>
        <taxon>Cyprididae</taxon>
        <taxon>Notodromas</taxon>
    </lineage>
</organism>
<evidence type="ECO:0000313" key="2">
    <source>
        <dbReference type="EMBL" id="CAD7283770.1"/>
    </source>
</evidence>
<name>A0A7R9GIK1_9CRUS</name>
<evidence type="ECO:0000313" key="3">
    <source>
        <dbReference type="Proteomes" id="UP000678499"/>
    </source>
</evidence>